<dbReference type="Pfam" id="PF00024">
    <property type="entry name" value="PAN_1"/>
    <property type="match status" value="1"/>
</dbReference>
<name>A0A1Y2A5T7_9FUNG</name>
<evidence type="ECO:0000313" key="3">
    <source>
        <dbReference type="EMBL" id="ORY17385.1"/>
    </source>
</evidence>
<dbReference type="Proteomes" id="UP000193920">
    <property type="component" value="Unassembled WGS sequence"/>
</dbReference>
<feature type="domain" description="Apple" evidence="2">
    <location>
        <begin position="85"/>
        <end position="139"/>
    </location>
</feature>
<keyword evidence="1" id="KW-1133">Transmembrane helix</keyword>
<accession>A0A1Y2A5T7</accession>
<keyword evidence="4" id="KW-1185">Reference proteome</keyword>
<protein>
    <recommendedName>
        <fullName evidence="2">Apple domain-containing protein</fullName>
    </recommendedName>
</protein>
<comment type="caution">
    <text evidence="3">The sequence shown here is derived from an EMBL/GenBank/DDBJ whole genome shotgun (WGS) entry which is preliminary data.</text>
</comment>
<gene>
    <name evidence="3" type="ORF">LY90DRAFT_517619</name>
</gene>
<reference evidence="3 4" key="1">
    <citation type="submission" date="2016-08" db="EMBL/GenBank/DDBJ databases">
        <title>A Parts List for Fungal Cellulosomes Revealed by Comparative Genomics.</title>
        <authorList>
            <consortium name="DOE Joint Genome Institute"/>
            <person name="Haitjema C.H."/>
            <person name="Gilmore S.P."/>
            <person name="Henske J.K."/>
            <person name="Solomon K.V."/>
            <person name="De Groot R."/>
            <person name="Kuo A."/>
            <person name="Mondo S.J."/>
            <person name="Salamov A.A."/>
            <person name="Labutti K."/>
            <person name="Zhao Z."/>
            <person name="Chiniquy J."/>
            <person name="Barry K."/>
            <person name="Brewer H.M."/>
            <person name="Purvine S.O."/>
            <person name="Wright A.T."/>
            <person name="Boxma B."/>
            <person name="Van Alen T."/>
            <person name="Hackstein J.H."/>
            <person name="Baker S.E."/>
            <person name="Grigoriev I.V."/>
            <person name="O'Malley M.A."/>
        </authorList>
    </citation>
    <scope>NUCLEOTIDE SEQUENCE [LARGE SCALE GENOMIC DNA]</scope>
    <source>
        <strain evidence="3 4">G1</strain>
    </source>
</reference>
<keyword evidence="1" id="KW-0812">Transmembrane</keyword>
<organism evidence="3 4">
    <name type="scientific">Neocallimastix californiae</name>
    <dbReference type="NCBI Taxonomy" id="1754190"/>
    <lineage>
        <taxon>Eukaryota</taxon>
        <taxon>Fungi</taxon>
        <taxon>Fungi incertae sedis</taxon>
        <taxon>Chytridiomycota</taxon>
        <taxon>Chytridiomycota incertae sedis</taxon>
        <taxon>Neocallimastigomycetes</taxon>
        <taxon>Neocallimastigales</taxon>
        <taxon>Neocallimastigaceae</taxon>
        <taxon>Neocallimastix</taxon>
    </lineage>
</organism>
<evidence type="ECO:0000256" key="1">
    <source>
        <dbReference type="SAM" id="Phobius"/>
    </source>
</evidence>
<dbReference type="OrthoDB" id="2130477at2759"/>
<dbReference type="AlphaFoldDB" id="A0A1Y2A5T7"/>
<dbReference type="InterPro" id="IPR003609">
    <property type="entry name" value="Pan_app"/>
</dbReference>
<keyword evidence="1" id="KW-0472">Membrane</keyword>
<dbReference type="EMBL" id="MCOG01000327">
    <property type="protein sequence ID" value="ORY17385.1"/>
    <property type="molecule type" value="Genomic_DNA"/>
</dbReference>
<evidence type="ECO:0000259" key="2">
    <source>
        <dbReference type="Pfam" id="PF00024"/>
    </source>
</evidence>
<feature type="transmembrane region" description="Helical" evidence="1">
    <location>
        <begin position="180"/>
        <end position="204"/>
    </location>
</feature>
<evidence type="ECO:0000313" key="4">
    <source>
        <dbReference type="Proteomes" id="UP000193920"/>
    </source>
</evidence>
<proteinExistence type="predicted"/>
<sequence length="224" mass="26171">MAIPFTENNNKKWVFFQGKYLNANEESSILLSDDTEKVLKDCINSCAKNDKCQWFIWSTEGGKCKQYKFLKNSESTFQWRYDNYKYQGVELPAEIFNLEHDTESQEQCLGDCYNDTNCVALNFIQSTKKCRIFYNYSNLNTYFGYFVVSENENTNIQGGEPISDGKDIYDVEAKIESHSIFSIGNIIIFLFVLTLIIFVIYMAIQYKKKKDRRNKALPELPPRV</sequence>